<sequence>MPRLPRVPDHPPPSPPPLPLPLPPPASPSASASASAAAAAAATAAAAAAAATAAAAAAAAAAPPPPAPPPSRGSYDGSSRGSRARDRQPIARTLATAPSIIDQNDRSSADGAGRCTRWWSVQKDSSRREKGAFRRARVRCETGIERDRARGLFRRVLEDRGRDSSRPFCIARFKIMS</sequence>
<dbReference type="Proteomes" id="UP001607302">
    <property type="component" value="Unassembled WGS sequence"/>
</dbReference>
<feature type="compositionally biased region" description="Pro residues" evidence="1">
    <location>
        <begin position="62"/>
        <end position="71"/>
    </location>
</feature>
<name>A0ABD2C136_VESSQ</name>
<feature type="region of interest" description="Disordered" evidence="1">
    <location>
        <begin position="1"/>
        <end position="115"/>
    </location>
</feature>
<reference evidence="2 3" key="1">
    <citation type="journal article" date="2024" name="Ann. Entomol. Soc. Am.">
        <title>Genomic analyses of the southern and eastern yellowjacket wasps (Hymenoptera: Vespidae) reveal evolutionary signatures of social life.</title>
        <authorList>
            <person name="Catto M.A."/>
            <person name="Caine P.B."/>
            <person name="Orr S.E."/>
            <person name="Hunt B.G."/>
            <person name="Goodisman M.A.D."/>
        </authorList>
    </citation>
    <scope>NUCLEOTIDE SEQUENCE [LARGE SCALE GENOMIC DNA]</scope>
    <source>
        <strain evidence="2">233</strain>
        <tissue evidence="2">Head and thorax</tissue>
    </source>
</reference>
<evidence type="ECO:0000256" key="1">
    <source>
        <dbReference type="SAM" id="MobiDB-lite"/>
    </source>
</evidence>
<gene>
    <name evidence="2" type="ORF">V1478_001286</name>
</gene>
<keyword evidence="3" id="KW-1185">Reference proteome</keyword>
<accession>A0ABD2C136</accession>
<feature type="compositionally biased region" description="Pro residues" evidence="1">
    <location>
        <begin position="10"/>
        <end position="27"/>
    </location>
</feature>
<evidence type="ECO:0000313" key="3">
    <source>
        <dbReference type="Proteomes" id="UP001607302"/>
    </source>
</evidence>
<dbReference type="AlphaFoldDB" id="A0ABD2C136"/>
<comment type="caution">
    <text evidence="2">The sequence shown here is derived from an EMBL/GenBank/DDBJ whole genome shotgun (WGS) entry which is preliminary data.</text>
</comment>
<organism evidence="2 3">
    <name type="scientific">Vespula squamosa</name>
    <name type="common">Southern yellow jacket</name>
    <name type="synonym">Wasp</name>
    <dbReference type="NCBI Taxonomy" id="30214"/>
    <lineage>
        <taxon>Eukaryota</taxon>
        <taxon>Metazoa</taxon>
        <taxon>Ecdysozoa</taxon>
        <taxon>Arthropoda</taxon>
        <taxon>Hexapoda</taxon>
        <taxon>Insecta</taxon>
        <taxon>Pterygota</taxon>
        <taxon>Neoptera</taxon>
        <taxon>Endopterygota</taxon>
        <taxon>Hymenoptera</taxon>
        <taxon>Apocrita</taxon>
        <taxon>Aculeata</taxon>
        <taxon>Vespoidea</taxon>
        <taxon>Vespidae</taxon>
        <taxon>Vespinae</taxon>
        <taxon>Vespula</taxon>
    </lineage>
</organism>
<protein>
    <submittedName>
        <fullName evidence="2">Uncharacterized protein</fullName>
    </submittedName>
</protein>
<feature type="compositionally biased region" description="Low complexity" evidence="1">
    <location>
        <begin position="72"/>
        <end position="81"/>
    </location>
</feature>
<proteinExistence type="predicted"/>
<dbReference type="EMBL" id="JAUDFV010000025">
    <property type="protein sequence ID" value="KAL2738720.1"/>
    <property type="molecule type" value="Genomic_DNA"/>
</dbReference>
<evidence type="ECO:0000313" key="2">
    <source>
        <dbReference type="EMBL" id="KAL2738720.1"/>
    </source>
</evidence>
<feature type="compositionally biased region" description="Low complexity" evidence="1">
    <location>
        <begin position="28"/>
        <end position="61"/>
    </location>
</feature>